<evidence type="ECO:0000313" key="5">
    <source>
        <dbReference type="EMBL" id="ABL78262.1"/>
    </source>
</evidence>
<dbReference type="RefSeq" id="WP_011752527.1">
    <property type="nucleotide sequence ID" value="NC_008698.1"/>
</dbReference>
<dbReference type="Pfam" id="PF00270">
    <property type="entry name" value="DEAD"/>
    <property type="match status" value="1"/>
</dbReference>
<keyword evidence="6" id="KW-1185">Reference proteome</keyword>
<dbReference type="GO" id="GO:0005524">
    <property type="term" value="F:ATP binding"/>
    <property type="evidence" value="ECO:0007669"/>
    <property type="project" value="UniProtKB-KW"/>
</dbReference>
<dbReference type="SUPFAM" id="SSF52540">
    <property type="entry name" value="P-loop containing nucleoside triphosphate hydrolases"/>
    <property type="match status" value="1"/>
</dbReference>
<evidence type="ECO:0000256" key="2">
    <source>
        <dbReference type="ARBA" id="ARBA00022840"/>
    </source>
</evidence>
<dbReference type="GO" id="GO:0003676">
    <property type="term" value="F:nucleic acid binding"/>
    <property type="evidence" value="ECO:0007669"/>
    <property type="project" value="InterPro"/>
</dbReference>
<evidence type="ECO:0000313" key="6">
    <source>
        <dbReference type="Proteomes" id="UP000000641"/>
    </source>
</evidence>
<organism evidence="5 6">
    <name type="scientific">Thermofilum pendens (strain DSM 2475 / Hrk 5)</name>
    <dbReference type="NCBI Taxonomy" id="368408"/>
    <lineage>
        <taxon>Archaea</taxon>
        <taxon>Thermoproteota</taxon>
        <taxon>Thermoprotei</taxon>
        <taxon>Thermofilales</taxon>
        <taxon>Thermofilaceae</taxon>
        <taxon>Thermofilum</taxon>
    </lineage>
</organism>
<dbReference type="InterPro" id="IPR027417">
    <property type="entry name" value="P-loop_NTPase"/>
</dbReference>
<keyword evidence="5" id="KW-0378">Hydrolase</keyword>
<dbReference type="Pfam" id="PF09369">
    <property type="entry name" value="MZB"/>
    <property type="match status" value="1"/>
</dbReference>
<dbReference type="eggNOG" id="arCOG00555">
    <property type="taxonomic scope" value="Archaea"/>
</dbReference>
<dbReference type="EnsemblBacteria" id="ABL78262">
    <property type="protein sequence ID" value="ABL78262"/>
    <property type="gene ID" value="Tpen_0861"/>
</dbReference>
<dbReference type="InterPro" id="IPR014001">
    <property type="entry name" value="Helicase_ATP-bd"/>
</dbReference>
<dbReference type="GO" id="GO:0036297">
    <property type="term" value="P:interstrand cross-link repair"/>
    <property type="evidence" value="ECO:0007669"/>
    <property type="project" value="TreeGrafter"/>
</dbReference>
<reference evidence="6" key="1">
    <citation type="journal article" date="2008" name="J. Bacteriol.">
        <title>Genome sequence of Thermofilum pendens reveals an exceptional loss of biosynthetic pathways without genome reduction.</title>
        <authorList>
            <person name="Anderson I."/>
            <person name="Rodriguez J."/>
            <person name="Susanti D."/>
            <person name="Porat I."/>
            <person name="Reich C."/>
            <person name="Ulrich L.E."/>
            <person name="Elkins J.G."/>
            <person name="Mavromatis K."/>
            <person name="Lykidis A."/>
            <person name="Kim E."/>
            <person name="Thompson L.S."/>
            <person name="Nolan M."/>
            <person name="Land M."/>
            <person name="Copeland A."/>
            <person name="Lapidus A."/>
            <person name="Lucas S."/>
            <person name="Detter C."/>
            <person name="Zhulin I.B."/>
            <person name="Olsen G.J."/>
            <person name="Whitman W."/>
            <person name="Mukhopadhyay B."/>
            <person name="Bristow J."/>
            <person name="Kyrpides N."/>
        </authorList>
    </citation>
    <scope>NUCLEOTIDE SEQUENCE [LARGE SCALE GENOMIC DNA]</scope>
    <source>
        <strain evidence="6">DSM 2475 / Hrk 5</strain>
    </source>
</reference>
<keyword evidence="5" id="KW-0347">Helicase</keyword>
<feature type="domain" description="Helicase ATP-binding" evidence="3">
    <location>
        <begin position="64"/>
        <end position="240"/>
    </location>
</feature>
<dbReference type="SMART" id="SM00490">
    <property type="entry name" value="HELICc"/>
    <property type="match status" value="1"/>
</dbReference>
<dbReference type="HOGENOM" id="CLU_000809_3_2_2"/>
<evidence type="ECO:0000259" key="4">
    <source>
        <dbReference type="PROSITE" id="PS51194"/>
    </source>
</evidence>
<keyword evidence="1" id="KW-0547">Nucleotide-binding</keyword>
<dbReference type="PANTHER" id="PTHR47957">
    <property type="entry name" value="ATP-DEPENDENT HELICASE HRQ1"/>
    <property type="match status" value="1"/>
</dbReference>
<dbReference type="InterPro" id="IPR001650">
    <property type="entry name" value="Helicase_C-like"/>
</dbReference>
<accession>A1RYI2</accession>
<evidence type="ECO:0000259" key="3">
    <source>
        <dbReference type="PROSITE" id="PS51192"/>
    </source>
</evidence>
<proteinExistence type="predicted"/>
<dbReference type="InterPro" id="IPR018973">
    <property type="entry name" value="MZB"/>
</dbReference>
<dbReference type="STRING" id="368408.Tpen_0861"/>
<dbReference type="Pfam" id="PF00271">
    <property type="entry name" value="Helicase_C"/>
    <property type="match status" value="1"/>
</dbReference>
<protein>
    <submittedName>
        <fullName evidence="5">DEAD/DEAH box helicase domain protein</fullName>
    </submittedName>
</protein>
<dbReference type="Gene3D" id="3.40.50.300">
    <property type="entry name" value="P-loop containing nucleotide triphosphate hydrolases"/>
    <property type="match status" value="2"/>
</dbReference>
<dbReference type="AlphaFoldDB" id="A1RYI2"/>
<dbReference type="GeneID" id="4602204"/>
<evidence type="ECO:0000256" key="1">
    <source>
        <dbReference type="ARBA" id="ARBA00022741"/>
    </source>
</evidence>
<dbReference type="Proteomes" id="UP000000641">
    <property type="component" value="Chromosome"/>
</dbReference>
<gene>
    <name evidence="5" type="ordered locus">Tpen_0861</name>
</gene>
<dbReference type="CDD" id="cd17923">
    <property type="entry name" value="DEXHc_Hrq1-like"/>
    <property type="match status" value="1"/>
</dbReference>
<dbReference type="KEGG" id="tpe:Tpen_0861"/>
<dbReference type="InterPro" id="IPR011545">
    <property type="entry name" value="DEAD/DEAH_box_helicase_dom"/>
</dbReference>
<dbReference type="PROSITE" id="PS51192">
    <property type="entry name" value="HELICASE_ATP_BIND_1"/>
    <property type="match status" value="1"/>
</dbReference>
<dbReference type="EMBL" id="CP000505">
    <property type="protein sequence ID" value="ABL78262.1"/>
    <property type="molecule type" value="Genomic_DNA"/>
</dbReference>
<dbReference type="PANTHER" id="PTHR47957:SF3">
    <property type="entry name" value="ATP-DEPENDENT HELICASE HRQ1"/>
    <property type="match status" value="1"/>
</dbReference>
<dbReference type="GO" id="GO:0006289">
    <property type="term" value="P:nucleotide-excision repair"/>
    <property type="evidence" value="ECO:0007669"/>
    <property type="project" value="TreeGrafter"/>
</dbReference>
<name>A1RYI2_THEPD</name>
<dbReference type="SMART" id="SM00487">
    <property type="entry name" value="DEXDc"/>
    <property type="match status" value="1"/>
</dbReference>
<dbReference type="GO" id="GO:0043138">
    <property type="term" value="F:3'-5' DNA helicase activity"/>
    <property type="evidence" value="ECO:0007669"/>
    <property type="project" value="TreeGrafter"/>
</dbReference>
<dbReference type="OrthoDB" id="36796at2157"/>
<sequence>MSSDDVLEALRNDSGHRVVYVFFESPREPEPGPPVEEVVKEEVLVKALKSRGIARLYRFQAEAIESIRSGNNTLIIAGTGTGKTEAFLVPILERLYREPEETGILVYPTKALARDQVERIYSYAGAVFGFRVSVYDGDTPEKEREMLQVYPPRLLVTNPDMLHLSLRRGEGVKPILEKAKFVVLDDAHIYSGVFGSHVHYVLKRMKRFMPADAVFVASSATIGNPREFSQKLFGEECRVVEAGLTRRAPVYHVMVRPAARSRMAEALRLLKILAERRLRTLLFVDSHKVAESLSVLAQREGLKVSVHRAGLLPSHRRSVEEKLRKGELDAVVTTPTLELGIDIGELDAVVLYGVPPTFSKYVQRAGRVGRRGRTGYVVMILGDDPISSYYERNPAEFFNQKPDPVFLDPLNEEVMRVHLVAMAQDAPFRLDSLGGAERRVCEKLLEEGLLRLAPGGFVEPTSRGLRFLASRDNIRGIGEQVKIVTDTGKVIGFREMPQAIKELYPGAIYIHGGTPYISLGIEGRKARVKLLPTSTIPVTTSPLYYTWPFENEVLDERSVFGIRVSYLELEVADHVYGYVTKSFPEGHVISQKILEEELTYRFKTKGLLLEMQPNPQWSELQNAEAFHAVEHALIYAGQLVVGAAPTDMGGISFPSGHIYIYDAFPGGSGVTKQLLERLKEALHKAFDIVSRCTCEDGCPKCIFSPYCGNNNRILSRRKASQVLGEVLSLRIAGRSPERYGKPLV</sequence>
<keyword evidence="2" id="KW-0067">ATP-binding</keyword>
<feature type="domain" description="Helicase C-terminal" evidence="4">
    <location>
        <begin position="265"/>
        <end position="413"/>
    </location>
</feature>
<dbReference type="PROSITE" id="PS51194">
    <property type="entry name" value="HELICASE_CTER"/>
    <property type="match status" value="1"/>
</dbReference>